<evidence type="ECO:0000313" key="1">
    <source>
        <dbReference type="Proteomes" id="UP000694863"/>
    </source>
</evidence>
<keyword evidence="1" id="KW-1185">Reference proteome</keyword>
<reference evidence="2" key="1">
    <citation type="submission" date="2025-08" db="UniProtKB">
        <authorList>
            <consortium name="RefSeq"/>
        </authorList>
    </citation>
    <scope>IDENTIFICATION</scope>
</reference>
<dbReference type="Proteomes" id="UP000694863">
    <property type="component" value="Unplaced"/>
</dbReference>
<dbReference type="RefSeq" id="XP_045141015.1">
    <property type="nucleotide sequence ID" value="XM_045285080.1"/>
</dbReference>
<proteinExistence type="predicted"/>
<evidence type="ECO:0000313" key="2">
    <source>
        <dbReference type="RefSeq" id="XP_045141015.1"/>
    </source>
</evidence>
<accession>A0AC55CLB7</accession>
<sequence>MDMLGPNKFVILLWKNFTLKRRQAVVLAVEIMLTLLFAATLLLARYFVPVKNYGPHIHPQIPVEDLPAFFAIPVITNVPFELGYVPSNSDVIKDIIEIVHLDLFANMHVIGFASEDDFENYVKNITKAKQMLAAIVFDHEFKSSQDPLPLKVNYYLRLSAFKRNTEEFDYQPQTWRTRFLFPPVSPGYPRNMFDPLGGDPGYIMEGFLLLQYFVDKAIMLYHNKSGADILQDVTIYVQRFPNLKHKQDTFFKESITFIPLIEPSSILQHSDHSLIFVFLLCFATSSIFFSFMVSTFFNKANYAVSLGGFLYFVTYFPFNIVSEKYTDLTLFQKLAFCLCSNIAMAMGVEQLVKAEMDNVGIRWNNILATQVDSFAFVYILGMLLFDAFLYGLVAWYIEAVFPGQYGVPKPWNFFLMRSYWFGDTNANKDRSEPYETIQNKYFEVEPTDLVQGIQIKHLYKEFRVQHITKPAIKDLSLNLYEGQITVLLGHSGAGKSTTLSVLSGLYPPTSGEVYINGYDISKNIVQIRKNLGLCPQQDLLFNYLTVSEHLYFYCMIKGVTGKLRTMEIDHMLSAFNLLEKRDAFSQSLSGGMKRKLSIIIALIGGSKVVILDEPTSGMDPVSRKVTWDLLQHYKQDRTILLTTHHMDEADVLGDRIAILVKGSLQCCGSSAFLKQIYGVGYHVIIVKEPQCKVEEIINLFHDHIPTATLESNVGSELSFVLPREYTNKFGILFTDLEERQKELGIAGFGASVTTMEEVFLRVNNEAESQDVKEPQDKDPNKNQNVNAATSFEIVDCSGLIENSIKFNTGCVLYCQQFIAMFTKRALFSWRNWNLVLLQILGLLGVIAFLLKVDELSAETGEITRKIALHQYGQTIVPLSISGNSSLAVDLLKQLEIMLKSEKQILRRVQGNVLDYLMENKDCIRLCIVALSIDVNENGTELTALFNNEAYHSPPTALTVLNNILFKSLAGPEASLTVSNKPQPHFDKEDAVKEHQSGGQVALDVQFGMALLISGFCLLTVIERVTKVKHIQFLNGMYAFIYWLSALMWDFIIFFICSCLLLAVFKMCSVDVFVMEDHALDTMLIFLLYGWSSIPFMYLMSFVFEESTSAYIKLVLFNYLSGIFTLLIDITLQHSRELNSRISNTTRTFLLNALMMFPNYNLAKTLEEYSIFYAEEAFCSSQQKYSYSECLKRVSQRNISFNDANITKYLIAMGILGAASFLLIFIYETCFWKLKTCINRYIFFGIFKKMNQDIVSKELAGDSEDEDVERERKRVLEMPLELQNDTVVIKELVKIYFKIPAILAVKNISLTIQKGECFGLLGFNGAGKTSTFQMMTGEKPATSGDMFIEGFSITQNILKVRSKIGYCPQSDALLEYLTGREIMIMHARLWGVSESQIHLYVTNWLNSLQLDTQADKFIYTYSGGNKRRLSTAIALMGNPSVIFLDEPSTSLDPVARRLLWNVIAHRRETGKVIVITSHSMEECEALCTRLAIMAKGKFLCLGSPQHLKNRFGNVYILKAKIKSDLDDDALEDFKNFISTTFPGSVIKQETQRMVNYYIPSKDNSWAKVFRVLEEAKGQFNLEDYSISQITLEQVFLTFAVQDKAEEGHKNEMA</sequence>
<protein>
    <submittedName>
        <fullName evidence="2">Phospholipid-transporting ATPase ABCA3-like</fullName>
    </submittedName>
</protein>
<organism evidence="1 2">
    <name type="scientific">Echinops telfairi</name>
    <name type="common">Lesser hedgehog tenrec</name>
    <dbReference type="NCBI Taxonomy" id="9371"/>
    <lineage>
        <taxon>Eukaryota</taxon>
        <taxon>Metazoa</taxon>
        <taxon>Chordata</taxon>
        <taxon>Craniata</taxon>
        <taxon>Vertebrata</taxon>
        <taxon>Euteleostomi</taxon>
        <taxon>Mammalia</taxon>
        <taxon>Eutheria</taxon>
        <taxon>Afrotheria</taxon>
        <taxon>Tenrecidae</taxon>
        <taxon>Tenrecinae</taxon>
        <taxon>Echinops</taxon>
    </lineage>
</organism>
<name>A0AC55CLB7_ECHTE</name>
<gene>
    <name evidence="2" type="primary">LOC101660369</name>
</gene>